<name>A0ACC1SAL5_9HYPO</name>
<gene>
    <name evidence="1" type="ORF">NM208_g7115</name>
</gene>
<sequence length="1202" mass="133524">MVPSNGLKPIWQPCVHPNAIPMNQYRKHVNTKFNLDLQNSHDLHKWSISSPQEFWIDLWSYVGLVPDLPPGTTRAYDATIPMDEIPKFFENACINYAENVLTQPEVADDSLALIGLREGQGLDGEHWTWADLREQVRKIRSALQRSGVKKGDRVAALISTSNWSIAIFLAAASLGAIFTSIASDLGTEGCLSRLQLVEPKILFADSHVTYKGRQRDNLAKISSIIKRLETKPEVVLIPLHEPPSHSFLNLSDFFARSSPTDKLQFNRVSFSAPLYILYSSGTSGPPKCLVHQHGVIVQHKKTSKLHNSLKPGEVVFQYSSPSWVLWNIMVGHLSAGTTLVVYDGSPTFPKPEYMLDIVQSHKVAYWGVSPRYLQQLESRDLAIKQKYDLSSLRMVQTGGSHLAASQYHWFYQVFPSTIHLTSVIGGTDLVTSWIGTDPAGPLYPGEIQLPMLGHDVDVADPVTGESVKHLGVAGEFICRQPFPSMPVFMWGDEGNKRYRASYFERFGFPCWAQHDWASFNPITGGSQVHGRSDGVLNPQGIRFGSSEIYSIAEAQSFNDIIETTLCVGRSRKGIDYDESVFLFVVMRQGHHFDASLDDKLRSAIRSGLSARHVPRFVLPVKEIPMTVNGKKVETLVKETICTGELPKRTYGPLINESIVTAFKMTGPKNVDSKEDTLNVEKIDQDTTPYMGLGAEDQLFLDSFSKKDVDKIYRKIDWRLIPALTILYLIAIIDRANIGNAKIEGLEASLGMSGTDYNVAVAIFFVSYILFEIPSNQVLSKFKRPSVYLGSLVVCWGIIMTLTGVVQNFGGLCATRAGFFPGANYIVGQWYPPHKTQTRIAIFYTASAASGAFSGLLAFLIVKMDGVGGYEGWRWIFLLEGLASVAAGFASWFLLPDSPALSDKWLTQEEIRFLDLSHIKFRGRKVERSRKAEVETFWKVIKDWQLYLLGMVFMSNTVPNYALKFTMPQIILNMGFTSSRAQLLTIPPYAVGAISGLVASLLADRFTWRMPFLVGAQVTLIIAYAILVSKAEFIKDNVPVCYFAVHLACAGLYPIPPGVSTWTVNNLGPRKRAMGVALMVMIGSIGGVIGSFIYLEREKPKYPTGFGTSLGVAGAGVLACLTLETAYWRINKQNEQQGEEEIRSRYTAVELEDMDDRSPLFKYNLRRGMARMPGVGGASGTYPAFPADLSPRPLSPTFVSLQF</sequence>
<comment type="caution">
    <text evidence="1">The sequence shown here is derived from an EMBL/GenBank/DDBJ whole genome shotgun (WGS) entry which is preliminary data.</text>
</comment>
<dbReference type="EMBL" id="JANRMS010000708">
    <property type="protein sequence ID" value="KAJ3535477.1"/>
    <property type="molecule type" value="Genomic_DNA"/>
</dbReference>
<accession>A0ACC1SAL5</accession>
<reference evidence="1" key="1">
    <citation type="submission" date="2022-08" db="EMBL/GenBank/DDBJ databases">
        <title>Genome Sequence of Fusarium decemcellulare.</title>
        <authorList>
            <person name="Buettner E."/>
        </authorList>
    </citation>
    <scope>NUCLEOTIDE SEQUENCE</scope>
    <source>
        <strain evidence="1">Babe19</strain>
    </source>
</reference>
<evidence type="ECO:0000313" key="1">
    <source>
        <dbReference type="EMBL" id="KAJ3535477.1"/>
    </source>
</evidence>
<organism evidence="1 2">
    <name type="scientific">Fusarium decemcellulare</name>
    <dbReference type="NCBI Taxonomy" id="57161"/>
    <lineage>
        <taxon>Eukaryota</taxon>
        <taxon>Fungi</taxon>
        <taxon>Dikarya</taxon>
        <taxon>Ascomycota</taxon>
        <taxon>Pezizomycotina</taxon>
        <taxon>Sordariomycetes</taxon>
        <taxon>Hypocreomycetidae</taxon>
        <taxon>Hypocreales</taxon>
        <taxon>Nectriaceae</taxon>
        <taxon>Fusarium</taxon>
        <taxon>Fusarium decemcellulare species complex</taxon>
    </lineage>
</organism>
<proteinExistence type="predicted"/>
<protein>
    <submittedName>
        <fullName evidence="1">Uncharacterized protein</fullName>
    </submittedName>
</protein>
<dbReference type="Proteomes" id="UP001148629">
    <property type="component" value="Unassembled WGS sequence"/>
</dbReference>
<keyword evidence="2" id="KW-1185">Reference proteome</keyword>
<evidence type="ECO:0000313" key="2">
    <source>
        <dbReference type="Proteomes" id="UP001148629"/>
    </source>
</evidence>